<sequence length="838" mass="96663">MAYGIVSSLELTIERLLNSSHIPIVQNSSPQILKHLYENILPLKGDLGEFDKWRSTINMKMVKILEAEMIDAVYRFEDVIESHLLNHFQSTQSEEDVSDHPPLMVYSVDVEEIKQDVDSFIQMVNIMKKEEEEDDDDVVPTITDSGGNESNMVGLSDLFMRLTDWLISPHSELIVMSLDGMAGIGKTTIAKKLFQDPFIVSHYSRLVFVTIGPKYRLADILVEILTQLNNADIDEIIWLTKGEELLHELKWKVCESLSELRYLIVLDDVWYTDLCYEFANVFPDDKNGSVALLTTRLSEVSKCVHPLNSHRLPFLDKKESWELLRHKVFDAMPCPRELEKSGKKIAENCEGLPLKIVTVAHILSKTDKTSVYWYQVANDKQNSVYKDAYDQMSNVLYPSYDYLPQHLKACFLYLGAFPQDYTAWRRQLIDLWSAEGFLNRKSTMTSTEYTFAYVGAFLSNNVIIYNEEKFIYHLHSSFWYLCNKEAAKNKFFYAFNCLADALPKEGINYQLRRLCIRNNVLLAIEDAHDSIASASTVRSLLCTGPYHQYPVPFCLEQLRLLRVLEALSIKSYEFPMEVLKLLQLRYLALTYDGNLPTFISKLFNLQYLIVHHQYRIVKSVGNPYYLPIEIWNMKELKCLEIRGRDLPHPCEGSLLSNLTTLTGVGPQSCTKDVLEKIPNLKGLTKLTRFGPLSDLPSSLTKLTLSGLGYPWEEMRKISSLPNLTDLVLQCYAFRGPKWEVHDHEFQKLSHFQIEDTDLVHWKFVTTNFCFPAIKVLGIEHCYKLKEIPLTFGTSLENIYLVDCNPMVVNWANSLKEEWDDKYGGHGRRLYVIVRSSLY</sequence>
<dbReference type="InterPro" id="IPR058922">
    <property type="entry name" value="WHD_DRP"/>
</dbReference>
<evidence type="ECO:0000256" key="2">
    <source>
        <dbReference type="ARBA" id="ARBA00004496"/>
    </source>
</evidence>
<evidence type="ECO:0000256" key="1">
    <source>
        <dbReference type="ARBA" id="ARBA00002074"/>
    </source>
</evidence>
<keyword evidence="10" id="KW-0067">ATP-binding</keyword>
<evidence type="ECO:0000256" key="8">
    <source>
        <dbReference type="ARBA" id="ARBA00022741"/>
    </source>
</evidence>
<reference evidence="14 15" key="1">
    <citation type="journal article" date="2013" name="Proc. Natl. Acad. Sci. U.S.A.">
        <title>Fine-scale variation in meiotic recombination in Mimulus inferred from population shotgun sequencing.</title>
        <authorList>
            <person name="Hellsten U."/>
            <person name="Wright K.M."/>
            <person name="Jenkins J."/>
            <person name="Shu S."/>
            <person name="Yuan Y."/>
            <person name="Wessler S.R."/>
            <person name="Schmutz J."/>
            <person name="Willis J.H."/>
            <person name="Rokhsar D.S."/>
        </authorList>
    </citation>
    <scope>NUCLEOTIDE SEQUENCE [LARGE SCALE GENOMIC DNA]</scope>
    <source>
        <strain evidence="15">cv. DUN x IM62</strain>
    </source>
</reference>
<dbReference type="Gene3D" id="1.10.8.430">
    <property type="entry name" value="Helical domain of apoptotic protease-activating factors"/>
    <property type="match status" value="1"/>
</dbReference>
<dbReference type="Proteomes" id="UP000030748">
    <property type="component" value="Unassembled WGS sequence"/>
</dbReference>
<evidence type="ECO:0000256" key="10">
    <source>
        <dbReference type="ARBA" id="ARBA00022840"/>
    </source>
</evidence>
<keyword evidence="5" id="KW-0433">Leucine-rich repeat</keyword>
<gene>
    <name evidence="14" type="ORF">MIMGU_mgv1a025886mg</name>
</gene>
<dbReference type="Gene3D" id="1.10.10.10">
    <property type="entry name" value="Winged helix-like DNA-binding domain superfamily/Winged helix DNA-binding domain"/>
    <property type="match status" value="1"/>
</dbReference>
<name>A0A022QDW9_ERYGU</name>
<dbReference type="InterPro" id="IPR032675">
    <property type="entry name" value="LRR_dom_sf"/>
</dbReference>
<dbReference type="SUPFAM" id="SSF52540">
    <property type="entry name" value="P-loop containing nucleoside triphosphate hydrolases"/>
    <property type="match status" value="1"/>
</dbReference>
<evidence type="ECO:0000256" key="6">
    <source>
        <dbReference type="ARBA" id="ARBA00022667"/>
    </source>
</evidence>
<evidence type="ECO:0000256" key="5">
    <source>
        <dbReference type="ARBA" id="ARBA00022614"/>
    </source>
</evidence>
<evidence type="ECO:0000313" key="15">
    <source>
        <dbReference type="Proteomes" id="UP000030748"/>
    </source>
</evidence>
<evidence type="ECO:0000259" key="13">
    <source>
        <dbReference type="Pfam" id="PF23598"/>
    </source>
</evidence>
<evidence type="ECO:0000256" key="3">
    <source>
        <dbReference type="ARBA" id="ARBA00008894"/>
    </source>
</evidence>
<evidence type="ECO:0000313" key="14">
    <source>
        <dbReference type="EMBL" id="EYU26882.1"/>
    </source>
</evidence>
<evidence type="ECO:0000259" key="12">
    <source>
        <dbReference type="Pfam" id="PF23559"/>
    </source>
</evidence>
<evidence type="ECO:0000256" key="4">
    <source>
        <dbReference type="ARBA" id="ARBA00022490"/>
    </source>
</evidence>
<dbReference type="InterPro" id="IPR036388">
    <property type="entry name" value="WH-like_DNA-bd_sf"/>
</dbReference>
<dbReference type="eggNOG" id="KOG4658">
    <property type="taxonomic scope" value="Eukaryota"/>
</dbReference>
<proteinExistence type="inferred from homology"/>
<dbReference type="SUPFAM" id="SSF52058">
    <property type="entry name" value="L domain-like"/>
    <property type="match status" value="1"/>
</dbReference>
<comment type="function">
    <text evidence="1">Confers resistance to late blight (Phytophthora infestans) races carrying the avirulence gene Avr1. Resistance proteins guard the plant against pathogens that contain an appropriate avirulence protein via an indirect interaction with this avirulence protein. That triggers a defense system including the hypersensitive response, which restricts the pathogen growth.</text>
</comment>
<dbReference type="Pfam" id="PF00931">
    <property type="entry name" value="NB-ARC"/>
    <property type="match status" value="1"/>
</dbReference>
<keyword evidence="6" id="KW-0381">Hypersensitive response</keyword>
<organism evidence="14 15">
    <name type="scientific">Erythranthe guttata</name>
    <name type="common">Yellow monkey flower</name>
    <name type="synonym">Mimulus guttatus</name>
    <dbReference type="NCBI Taxonomy" id="4155"/>
    <lineage>
        <taxon>Eukaryota</taxon>
        <taxon>Viridiplantae</taxon>
        <taxon>Streptophyta</taxon>
        <taxon>Embryophyta</taxon>
        <taxon>Tracheophyta</taxon>
        <taxon>Spermatophyta</taxon>
        <taxon>Magnoliopsida</taxon>
        <taxon>eudicotyledons</taxon>
        <taxon>Gunneridae</taxon>
        <taxon>Pentapetalae</taxon>
        <taxon>asterids</taxon>
        <taxon>lamiids</taxon>
        <taxon>Lamiales</taxon>
        <taxon>Phrymaceae</taxon>
        <taxon>Erythranthe</taxon>
    </lineage>
</organism>
<evidence type="ECO:0000256" key="7">
    <source>
        <dbReference type="ARBA" id="ARBA00022737"/>
    </source>
</evidence>
<protein>
    <submittedName>
        <fullName evidence="14">Uncharacterized protein</fullName>
    </submittedName>
</protein>
<keyword evidence="9" id="KW-0611">Plant defense</keyword>
<dbReference type="InterPro" id="IPR027417">
    <property type="entry name" value="P-loop_NTPase"/>
</dbReference>
<dbReference type="InterPro" id="IPR055414">
    <property type="entry name" value="LRR_R13L4/SHOC2-like"/>
</dbReference>
<comment type="subcellular location">
    <subcellularLocation>
        <location evidence="2">Cytoplasm</location>
    </subcellularLocation>
</comment>
<keyword evidence="15" id="KW-1185">Reference proteome</keyword>
<accession>A0A022QDW9</accession>
<dbReference type="AlphaFoldDB" id="A0A022QDW9"/>
<dbReference type="PANTHER" id="PTHR23155">
    <property type="entry name" value="DISEASE RESISTANCE PROTEIN RP"/>
    <property type="match status" value="1"/>
</dbReference>
<comment type="similarity">
    <text evidence="3">Belongs to the disease resistance NB-LRR family.</text>
</comment>
<dbReference type="EMBL" id="KI631555">
    <property type="protein sequence ID" value="EYU26882.1"/>
    <property type="molecule type" value="Genomic_DNA"/>
</dbReference>
<keyword evidence="7" id="KW-0677">Repeat</keyword>
<dbReference type="Pfam" id="PF23598">
    <property type="entry name" value="LRR_14"/>
    <property type="match status" value="1"/>
</dbReference>
<dbReference type="InterPro" id="IPR002182">
    <property type="entry name" value="NB-ARC"/>
</dbReference>
<dbReference type="Gene3D" id="3.40.50.300">
    <property type="entry name" value="P-loop containing nucleotide triphosphate hydrolases"/>
    <property type="match status" value="1"/>
</dbReference>
<evidence type="ECO:0000256" key="9">
    <source>
        <dbReference type="ARBA" id="ARBA00022821"/>
    </source>
</evidence>
<keyword evidence="4" id="KW-0963">Cytoplasm</keyword>
<dbReference type="STRING" id="4155.A0A022QDW9"/>
<dbReference type="InterPro" id="IPR042197">
    <property type="entry name" value="Apaf_helical"/>
</dbReference>
<dbReference type="Gene3D" id="3.80.10.10">
    <property type="entry name" value="Ribonuclease Inhibitor"/>
    <property type="match status" value="1"/>
</dbReference>
<dbReference type="Pfam" id="PF23559">
    <property type="entry name" value="WHD_DRP"/>
    <property type="match status" value="1"/>
</dbReference>
<evidence type="ECO:0000259" key="11">
    <source>
        <dbReference type="Pfam" id="PF00931"/>
    </source>
</evidence>
<feature type="domain" description="Disease resistance R13L4/SHOC-2-like LRR" evidence="13">
    <location>
        <begin position="537"/>
        <end position="687"/>
    </location>
</feature>
<dbReference type="InterPro" id="IPR044974">
    <property type="entry name" value="Disease_R_plants"/>
</dbReference>
<dbReference type="GO" id="GO:0009626">
    <property type="term" value="P:plant-type hypersensitive response"/>
    <property type="evidence" value="ECO:0007669"/>
    <property type="project" value="UniProtKB-KW"/>
</dbReference>
<dbReference type="PANTHER" id="PTHR23155:SF1152">
    <property type="entry name" value="AAA+ ATPASE DOMAIN-CONTAINING PROTEIN"/>
    <property type="match status" value="1"/>
</dbReference>
<feature type="domain" description="Disease resistance protein winged helix" evidence="12">
    <location>
        <begin position="417"/>
        <end position="467"/>
    </location>
</feature>
<feature type="domain" description="NB-ARC" evidence="11">
    <location>
        <begin position="161"/>
        <end position="331"/>
    </location>
</feature>
<dbReference type="GO" id="GO:0005737">
    <property type="term" value="C:cytoplasm"/>
    <property type="evidence" value="ECO:0007669"/>
    <property type="project" value="UniProtKB-SubCell"/>
</dbReference>
<keyword evidence="8" id="KW-0547">Nucleotide-binding</keyword>
<dbReference type="PRINTS" id="PR00364">
    <property type="entry name" value="DISEASERSIST"/>
</dbReference>
<dbReference type="GO" id="GO:0043531">
    <property type="term" value="F:ADP binding"/>
    <property type="evidence" value="ECO:0007669"/>
    <property type="project" value="InterPro"/>
</dbReference>
<dbReference type="Gene3D" id="1.20.5.4130">
    <property type="match status" value="1"/>
</dbReference>